<dbReference type="Proteomes" id="UP000653797">
    <property type="component" value="Unassembled WGS sequence"/>
</dbReference>
<protein>
    <submittedName>
        <fullName evidence="3">IS5 family transposase</fullName>
    </submittedName>
</protein>
<feature type="domain" description="Insertion element IS402-like" evidence="2">
    <location>
        <begin position="6"/>
        <end position="74"/>
    </location>
</feature>
<dbReference type="Pfam" id="PF13340">
    <property type="entry name" value="DUF4096"/>
    <property type="match status" value="1"/>
</dbReference>
<dbReference type="Pfam" id="PF01609">
    <property type="entry name" value="DDE_Tnp_1"/>
    <property type="match status" value="1"/>
</dbReference>
<evidence type="ECO:0000259" key="1">
    <source>
        <dbReference type="Pfam" id="PF01609"/>
    </source>
</evidence>
<dbReference type="EMBL" id="JACXAA010000016">
    <property type="protein sequence ID" value="MBD2757025.1"/>
    <property type="molecule type" value="Genomic_DNA"/>
</dbReference>
<dbReference type="RefSeq" id="WP_191042650.1">
    <property type="nucleotide sequence ID" value="NZ_JACXAA010000016.1"/>
</dbReference>
<accession>A0A927B7A6</accession>
<gene>
    <name evidence="3" type="ORF">IC230_29365</name>
</gene>
<dbReference type="GO" id="GO:0004803">
    <property type="term" value="F:transposase activity"/>
    <property type="evidence" value="ECO:0007669"/>
    <property type="project" value="InterPro"/>
</dbReference>
<dbReference type="AlphaFoldDB" id="A0A927B7A6"/>
<proteinExistence type="predicted"/>
<feature type="domain" description="Transposase IS4-like" evidence="1">
    <location>
        <begin position="91"/>
        <end position="233"/>
    </location>
</feature>
<evidence type="ECO:0000259" key="2">
    <source>
        <dbReference type="Pfam" id="PF13340"/>
    </source>
</evidence>
<sequence length="251" mass="29218">MYPTDLTDSGWQVIEEILADKRKRKYSLRAILNALLYVTKTGCQWRLLPNDLPPWPLCYYYFWKWRNDGQWEKLNKALVERRRQKAGRNGSPSVGVIDSQSVKCSEWGVVPKGFDGHKKINGRKRHIVVDTLGLVLVVVVHAANQHDSPAARVVLTRLAEQGYERMSKILADSAYGKKLARWLKKSFGLILEVVKVSEFSGFQVVPMRWKVERTFAWMNWSRRLSKDYECGVDSHESFVYLSNINRMLRHF</sequence>
<evidence type="ECO:0000313" key="3">
    <source>
        <dbReference type="EMBL" id="MBD2757025.1"/>
    </source>
</evidence>
<dbReference type="GO" id="GO:0003677">
    <property type="term" value="F:DNA binding"/>
    <property type="evidence" value="ECO:0007669"/>
    <property type="project" value="InterPro"/>
</dbReference>
<reference evidence="3" key="1">
    <citation type="submission" date="2020-09" db="EMBL/GenBank/DDBJ databases">
        <authorList>
            <person name="Kim M.K."/>
        </authorList>
    </citation>
    <scope>NUCLEOTIDE SEQUENCE</scope>
    <source>
        <strain evidence="3">BT704</strain>
    </source>
</reference>
<comment type="caution">
    <text evidence="3">The sequence shown here is derived from an EMBL/GenBank/DDBJ whole genome shotgun (WGS) entry which is preliminary data.</text>
</comment>
<dbReference type="InterPro" id="IPR025161">
    <property type="entry name" value="IS402-like_dom"/>
</dbReference>
<dbReference type="PANTHER" id="PTHR30007:SF0">
    <property type="entry name" value="TRANSPOSASE"/>
    <property type="match status" value="1"/>
</dbReference>
<organism evidence="3 4">
    <name type="scientific">Spirosoma validum</name>
    <dbReference type="NCBI Taxonomy" id="2771355"/>
    <lineage>
        <taxon>Bacteria</taxon>
        <taxon>Pseudomonadati</taxon>
        <taxon>Bacteroidota</taxon>
        <taxon>Cytophagia</taxon>
        <taxon>Cytophagales</taxon>
        <taxon>Cytophagaceae</taxon>
        <taxon>Spirosoma</taxon>
    </lineage>
</organism>
<dbReference type="GO" id="GO:0006313">
    <property type="term" value="P:DNA transposition"/>
    <property type="evidence" value="ECO:0007669"/>
    <property type="project" value="InterPro"/>
</dbReference>
<keyword evidence="4" id="KW-1185">Reference proteome</keyword>
<evidence type="ECO:0000313" key="4">
    <source>
        <dbReference type="Proteomes" id="UP000653797"/>
    </source>
</evidence>
<dbReference type="NCBIfam" id="NF033580">
    <property type="entry name" value="transpos_IS5_3"/>
    <property type="match status" value="1"/>
</dbReference>
<dbReference type="PANTHER" id="PTHR30007">
    <property type="entry name" value="PHP DOMAIN PROTEIN"/>
    <property type="match status" value="1"/>
</dbReference>
<dbReference type="InterPro" id="IPR002559">
    <property type="entry name" value="Transposase_11"/>
</dbReference>
<name>A0A927B7A6_9BACT</name>